<dbReference type="EMBL" id="CVRR01000005">
    <property type="protein sequence ID" value="CRL34143.1"/>
    <property type="molecule type" value="Genomic_DNA"/>
</dbReference>
<keyword evidence="1" id="KW-1133">Transmembrane helix</keyword>
<name>A0A0M6WEZ3_9FIRM</name>
<gene>
    <name evidence="2" type="ORF">M72_04131</name>
</gene>
<reference evidence="3" key="1">
    <citation type="submission" date="2015-05" db="EMBL/GenBank/DDBJ databases">
        <authorList>
            <consortium name="Pathogen Informatics"/>
        </authorList>
    </citation>
    <scope>NUCLEOTIDE SEQUENCE [LARGE SCALE GENOMIC DNA]</scope>
    <source>
        <strain evidence="3">M72</strain>
    </source>
</reference>
<keyword evidence="1" id="KW-0812">Transmembrane</keyword>
<organism evidence="2 3">
    <name type="scientific">Roseburia faecis</name>
    <dbReference type="NCBI Taxonomy" id="301302"/>
    <lineage>
        <taxon>Bacteria</taxon>
        <taxon>Bacillati</taxon>
        <taxon>Bacillota</taxon>
        <taxon>Clostridia</taxon>
        <taxon>Lachnospirales</taxon>
        <taxon>Lachnospiraceae</taxon>
        <taxon>Roseburia</taxon>
    </lineage>
</organism>
<dbReference type="GeneID" id="99749246"/>
<keyword evidence="3" id="KW-1185">Reference proteome</keyword>
<evidence type="ECO:0000256" key="1">
    <source>
        <dbReference type="SAM" id="Phobius"/>
    </source>
</evidence>
<dbReference type="Proteomes" id="UP000049979">
    <property type="component" value="Unassembled WGS sequence"/>
</dbReference>
<dbReference type="RefSeq" id="WP_261291775.1">
    <property type="nucleotide sequence ID" value="NZ_CP173697.1"/>
</dbReference>
<proteinExistence type="predicted"/>
<protein>
    <submittedName>
        <fullName evidence="2">Uncharacterized protein</fullName>
    </submittedName>
</protein>
<evidence type="ECO:0000313" key="3">
    <source>
        <dbReference type="Proteomes" id="UP000049979"/>
    </source>
</evidence>
<accession>A0A0M6WEZ3</accession>
<dbReference type="AlphaFoldDB" id="A0A0M6WEZ3"/>
<feature type="transmembrane region" description="Helical" evidence="1">
    <location>
        <begin position="20"/>
        <end position="39"/>
    </location>
</feature>
<keyword evidence="1" id="KW-0472">Membrane</keyword>
<sequence>MLPENVKWEAVFQSIVDTWLPLIGMVAAIVVIAIIVHVVRKKR</sequence>
<evidence type="ECO:0000313" key="2">
    <source>
        <dbReference type="EMBL" id="CRL34143.1"/>
    </source>
</evidence>